<dbReference type="Gene3D" id="2.40.170.20">
    <property type="entry name" value="TonB-dependent receptor, beta-barrel domain"/>
    <property type="match status" value="1"/>
</dbReference>
<dbReference type="InterPro" id="IPR012910">
    <property type="entry name" value="Plug_dom"/>
</dbReference>
<evidence type="ECO:0000256" key="11">
    <source>
        <dbReference type="RuleBase" id="RU003357"/>
    </source>
</evidence>
<feature type="region of interest" description="Disordered" evidence="12">
    <location>
        <begin position="33"/>
        <end position="56"/>
    </location>
</feature>
<feature type="domain" description="TonB-dependent receptor-like beta-barrel" evidence="14">
    <location>
        <begin position="454"/>
        <end position="1025"/>
    </location>
</feature>
<dbReference type="InterPro" id="IPR036942">
    <property type="entry name" value="Beta-barrel_TonB_sf"/>
</dbReference>
<dbReference type="PROSITE" id="PS01156">
    <property type="entry name" value="TONB_DEPENDENT_REC_2"/>
    <property type="match status" value="1"/>
</dbReference>
<evidence type="ECO:0000259" key="14">
    <source>
        <dbReference type="Pfam" id="PF00593"/>
    </source>
</evidence>
<keyword evidence="8 9" id="KW-0998">Cell outer membrane</keyword>
<accession>A0A3D0WBY9</accession>
<gene>
    <name evidence="16" type="ORF">DEP91_08385</name>
</gene>
<dbReference type="PANTHER" id="PTHR47234:SF2">
    <property type="entry name" value="TONB-DEPENDENT RECEPTOR"/>
    <property type="match status" value="1"/>
</dbReference>
<keyword evidence="16" id="KW-0675">Receptor</keyword>
<evidence type="ECO:0000256" key="8">
    <source>
        <dbReference type="ARBA" id="ARBA00023237"/>
    </source>
</evidence>
<evidence type="ECO:0000313" key="17">
    <source>
        <dbReference type="Proteomes" id="UP000262699"/>
    </source>
</evidence>
<feature type="region of interest" description="Disordered" evidence="12">
    <location>
        <begin position="257"/>
        <end position="279"/>
    </location>
</feature>
<evidence type="ECO:0000256" key="10">
    <source>
        <dbReference type="PROSITE-ProRule" id="PRU10144"/>
    </source>
</evidence>
<evidence type="ECO:0000256" key="1">
    <source>
        <dbReference type="ARBA" id="ARBA00004571"/>
    </source>
</evidence>
<protein>
    <submittedName>
        <fullName evidence="16">TonB-dependent receptor</fullName>
    </submittedName>
</protein>
<evidence type="ECO:0000256" key="2">
    <source>
        <dbReference type="ARBA" id="ARBA00022448"/>
    </source>
</evidence>
<evidence type="ECO:0000256" key="3">
    <source>
        <dbReference type="ARBA" id="ARBA00022452"/>
    </source>
</evidence>
<feature type="chain" id="PRO_5017708554" evidence="13">
    <location>
        <begin position="28"/>
        <end position="1067"/>
    </location>
</feature>
<dbReference type="AlphaFoldDB" id="A0A3D0WBY9"/>
<evidence type="ECO:0000313" key="16">
    <source>
        <dbReference type="EMBL" id="HCB76180.1"/>
    </source>
</evidence>
<organism evidence="16 17">
    <name type="scientific">Sphingomonas bacterium</name>
    <dbReference type="NCBI Taxonomy" id="1895847"/>
    <lineage>
        <taxon>Bacteria</taxon>
        <taxon>Pseudomonadati</taxon>
        <taxon>Pseudomonadota</taxon>
        <taxon>Alphaproteobacteria</taxon>
        <taxon>Sphingomonadales</taxon>
        <taxon>Sphingomonadaceae</taxon>
        <taxon>Sphingomonas</taxon>
    </lineage>
</organism>
<evidence type="ECO:0000256" key="4">
    <source>
        <dbReference type="ARBA" id="ARBA00022692"/>
    </source>
</evidence>
<evidence type="ECO:0000259" key="15">
    <source>
        <dbReference type="Pfam" id="PF07715"/>
    </source>
</evidence>
<dbReference type="InterPro" id="IPR037066">
    <property type="entry name" value="Plug_dom_sf"/>
</dbReference>
<name>A0A3D0WBY9_9SPHN</name>
<dbReference type="Pfam" id="PF00593">
    <property type="entry name" value="TonB_dep_Rec_b-barrel"/>
    <property type="match status" value="1"/>
</dbReference>
<dbReference type="SUPFAM" id="SSF56935">
    <property type="entry name" value="Porins"/>
    <property type="match status" value="1"/>
</dbReference>
<dbReference type="InterPro" id="IPR039426">
    <property type="entry name" value="TonB-dep_rcpt-like"/>
</dbReference>
<dbReference type="GO" id="GO:0009279">
    <property type="term" value="C:cell outer membrane"/>
    <property type="evidence" value="ECO:0007669"/>
    <property type="project" value="UniProtKB-SubCell"/>
</dbReference>
<dbReference type="PANTHER" id="PTHR47234">
    <property type="match status" value="1"/>
</dbReference>
<dbReference type="PROSITE" id="PS52016">
    <property type="entry name" value="TONB_DEPENDENT_REC_3"/>
    <property type="match status" value="1"/>
</dbReference>
<evidence type="ECO:0000256" key="5">
    <source>
        <dbReference type="ARBA" id="ARBA00022729"/>
    </source>
</evidence>
<evidence type="ECO:0000256" key="6">
    <source>
        <dbReference type="ARBA" id="ARBA00023077"/>
    </source>
</evidence>
<evidence type="ECO:0000256" key="13">
    <source>
        <dbReference type="SAM" id="SignalP"/>
    </source>
</evidence>
<keyword evidence="6 11" id="KW-0798">TonB box</keyword>
<dbReference type="InterPro" id="IPR000531">
    <property type="entry name" value="Beta-barrel_TonB"/>
</dbReference>
<keyword evidence="3 9" id="KW-1134">Transmembrane beta strand</keyword>
<feature type="domain" description="TonB-dependent receptor plug" evidence="15">
    <location>
        <begin position="76"/>
        <end position="183"/>
    </location>
</feature>
<proteinExistence type="inferred from homology"/>
<sequence>MKKLTRQRLLASTLIIGSAFAATPAFAQAVPATPETTPTVNQDTATPSEQAAEATNTGEDIVVTGSLIRNPNLVSSSPVNAVGADEIDLRQTNTAEQLLRELPGAVPSIGSAVNNGNGGASYVDLRGLGSNRNVVLLDGVRLAPSELVGRVDLNNIPLAIVQRVDSLTGAAVTTYGADAITGVVNFVTRTDFAGLEVNASEQITERGDGNIFRIDATIGANFADGRGNAVLSIGYQEADPVYQGDRDFSITQVDSYTGRGGGSGTSVPSTISGTRPQTNGVINTTPAFVQTGVTAAGVPILAPVTGGVANGGNRQIDPATGFARAAYAPFNFNPYNIFQTPFERYNIFGSARYEISDAIEVYSRGIFSKNTVETIIAPSGSFGSSVTVNLNNPFLPANLRNQLCAFNVAPTVTGVNAAGASVSGQATYTPRFTPAQCAAAATATGRTDPNYREVTFNLSRRTTEAGPRTSTFQTTFFDYRLGFRGALTDNLDWDIGGSYGESENIQTLGGYILTSRVRQSLLVDGTAAAPVCQNQNGGCVPANFFGPEGSLTTAATNFLSAASSTTNRTSLGQVRGTVSGDLGFSLPWATEAVGVAIGGEFREYTAQQASDTLAQTPGELGGAGGAAPNINGGFNVWEAFGELIVPLVSDKPFFKSLTIEGGARYSSYKVNSPGNPTFETTTWKAGGTWEPTDGVRIRGNYNRAVRAPNISELFSPLNTVLTNLSIDPCAGAAPVANANLRAVCLAQGAPAGTIGSINNPTAGQANITSGGNLNLQPETASTWTAGAVLTPSFIPGFTLSADYYNIKVKDVVGAPLPGDLIGACFNNLSAASATSTACTVIRRNSVTGALDGAPDLAPGLFAPLSNLGKLETDGVDVTMNYTTGLGSFGRLSLGFVGNWTHSSKYQATPTGLDRECVGFYSVNCSFTGSIQPEFQFSQRTTLTVGDVDVSLLWRFIDSVQYEPAAFADDLAAAVGAGCADPQGADPDGCIVNPEFRRIPEEHYFDLTMRFNATDNLAFSIAAINLFDNQPTVVGNTVGATTYNSGNVYPSTYDALGRRFSASARLKF</sequence>
<comment type="caution">
    <text evidence="16">The sequence shown here is derived from an EMBL/GenBank/DDBJ whole genome shotgun (WGS) entry which is preliminary data.</text>
</comment>
<keyword evidence="2 9" id="KW-0813">Transport</keyword>
<dbReference type="EMBL" id="DOYJ01000233">
    <property type="protein sequence ID" value="HCB76180.1"/>
    <property type="molecule type" value="Genomic_DNA"/>
</dbReference>
<feature type="short sequence motif" description="TonB C-terminal box" evidence="10">
    <location>
        <begin position="1050"/>
        <end position="1067"/>
    </location>
</feature>
<comment type="similarity">
    <text evidence="9 11">Belongs to the TonB-dependent receptor family.</text>
</comment>
<evidence type="ECO:0000256" key="7">
    <source>
        <dbReference type="ARBA" id="ARBA00023136"/>
    </source>
</evidence>
<keyword evidence="4 9" id="KW-0812">Transmembrane</keyword>
<reference evidence="16 17" key="1">
    <citation type="journal article" date="2018" name="Nat. Biotechnol.">
        <title>A standardized bacterial taxonomy based on genome phylogeny substantially revises the tree of life.</title>
        <authorList>
            <person name="Parks D.H."/>
            <person name="Chuvochina M."/>
            <person name="Waite D.W."/>
            <person name="Rinke C."/>
            <person name="Skarshewski A."/>
            <person name="Chaumeil P.A."/>
            <person name="Hugenholtz P."/>
        </authorList>
    </citation>
    <scope>NUCLEOTIDE SEQUENCE [LARGE SCALE GENOMIC DNA]</scope>
    <source>
        <strain evidence="16">UBA9015</strain>
    </source>
</reference>
<feature type="signal peptide" evidence="13">
    <location>
        <begin position="1"/>
        <end position="27"/>
    </location>
</feature>
<comment type="subcellular location">
    <subcellularLocation>
        <location evidence="1 9">Cell outer membrane</location>
        <topology evidence="1 9">Multi-pass membrane protein</topology>
    </subcellularLocation>
</comment>
<dbReference type="Proteomes" id="UP000262699">
    <property type="component" value="Unassembled WGS sequence"/>
</dbReference>
<dbReference type="Gene3D" id="2.170.130.10">
    <property type="entry name" value="TonB-dependent receptor, plug domain"/>
    <property type="match status" value="1"/>
</dbReference>
<feature type="compositionally biased region" description="Low complexity" evidence="12">
    <location>
        <begin position="265"/>
        <end position="274"/>
    </location>
</feature>
<evidence type="ECO:0000256" key="9">
    <source>
        <dbReference type="PROSITE-ProRule" id="PRU01360"/>
    </source>
</evidence>
<dbReference type="InterPro" id="IPR010917">
    <property type="entry name" value="TonB_rcpt_CS"/>
</dbReference>
<evidence type="ECO:0000256" key="12">
    <source>
        <dbReference type="SAM" id="MobiDB-lite"/>
    </source>
</evidence>
<feature type="compositionally biased region" description="Polar residues" evidence="12">
    <location>
        <begin position="41"/>
        <end position="56"/>
    </location>
</feature>
<keyword evidence="7 9" id="KW-0472">Membrane</keyword>
<keyword evidence="5 13" id="KW-0732">Signal</keyword>
<dbReference type="Pfam" id="PF07715">
    <property type="entry name" value="Plug"/>
    <property type="match status" value="1"/>
</dbReference>